<sequence length="164" mass="17867">MATFMAPGSFFTVVHLSIGQPGGDLMGAMLFADSTLSFLATLVLLWARCGEEASSAAWLLVTRHPSLVCQRRSFEGFAQSVCGSLTQVPLDDTPGSLVQFQTSLNLAHPVACSTHWSTEIKPRSPTVGELAVPSSGFVWFRYLIQLVTRRIVEADSSFVWDQDV</sequence>
<dbReference type="Proteomes" id="UP001642484">
    <property type="component" value="Unassembled WGS sequence"/>
</dbReference>
<dbReference type="EMBL" id="CAXAMN010005170">
    <property type="protein sequence ID" value="CAK9012695.1"/>
    <property type="molecule type" value="Genomic_DNA"/>
</dbReference>
<name>A0ABP0JEJ5_9DINO</name>
<accession>A0ABP0JEJ5</accession>
<protein>
    <recommendedName>
        <fullName evidence="3">Secreted protein</fullName>
    </recommendedName>
</protein>
<gene>
    <name evidence="1" type="ORF">CCMP2556_LOCUS10956</name>
</gene>
<reference evidence="1 2" key="1">
    <citation type="submission" date="2024-02" db="EMBL/GenBank/DDBJ databases">
        <authorList>
            <person name="Chen Y."/>
            <person name="Shah S."/>
            <person name="Dougan E. K."/>
            <person name="Thang M."/>
            <person name="Chan C."/>
        </authorList>
    </citation>
    <scope>NUCLEOTIDE SEQUENCE [LARGE SCALE GENOMIC DNA]</scope>
</reference>
<evidence type="ECO:0008006" key="3">
    <source>
        <dbReference type="Google" id="ProtNLM"/>
    </source>
</evidence>
<organism evidence="1 2">
    <name type="scientific">Durusdinium trenchii</name>
    <dbReference type="NCBI Taxonomy" id="1381693"/>
    <lineage>
        <taxon>Eukaryota</taxon>
        <taxon>Sar</taxon>
        <taxon>Alveolata</taxon>
        <taxon>Dinophyceae</taxon>
        <taxon>Suessiales</taxon>
        <taxon>Symbiodiniaceae</taxon>
        <taxon>Durusdinium</taxon>
    </lineage>
</organism>
<proteinExistence type="predicted"/>
<evidence type="ECO:0000313" key="2">
    <source>
        <dbReference type="Proteomes" id="UP001642484"/>
    </source>
</evidence>
<comment type="caution">
    <text evidence="1">The sequence shown here is derived from an EMBL/GenBank/DDBJ whole genome shotgun (WGS) entry which is preliminary data.</text>
</comment>
<keyword evidence="2" id="KW-1185">Reference proteome</keyword>
<evidence type="ECO:0000313" key="1">
    <source>
        <dbReference type="EMBL" id="CAK9012695.1"/>
    </source>
</evidence>